<protein>
    <submittedName>
        <fullName evidence="2">Uncharacterized protein</fullName>
    </submittedName>
</protein>
<feature type="transmembrane region" description="Helical" evidence="1">
    <location>
        <begin position="107"/>
        <end position="125"/>
    </location>
</feature>
<feature type="transmembrane region" description="Helical" evidence="1">
    <location>
        <begin position="62"/>
        <end position="87"/>
    </location>
</feature>
<reference evidence="2" key="1">
    <citation type="submission" date="2022-07" db="EMBL/GenBank/DDBJ databases">
        <title>The genome of Lyophyllum shimeji provides insight into the initial evolution of ectomycorrhizal fungal genome.</title>
        <authorList>
            <person name="Kobayashi Y."/>
            <person name="Shibata T."/>
            <person name="Hirakawa H."/>
            <person name="Shigenobu S."/>
            <person name="Nishiyama T."/>
            <person name="Yamada A."/>
            <person name="Hasebe M."/>
            <person name="Kawaguchi M."/>
        </authorList>
    </citation>
    <scope>NUCLEOTIDE SEQUENCE</scope>
    <source>
        <strain evidence="2">AT787</strain>
    </source>
</reference>
<sequence>MSAADTPIPSALVVPIIQAYTHGIRPAFAFILIPAIFSAMLLPLLVMLFAFSTPQSRRMPIFILNVLAMCLGLCTGALCLALVMQVILSPFSTVSSVENCVYDILSIWTPWMTEAVLLLRVMAILKPLSIRRVRVASLLAFPVTVKAARAAINVLFLIRYGHGPVLGSSNAMDIIQHINKWMFKAAWILEVVDNGYISALFLLHLSIQAHVFNGSRFGRVDGGDSRDAGTRLKSLCWIASTNFVFSVVFGLCQIILLFTQANVFVLINFEMVNLYVSIICTVFATIWSASFSFERANLPLFQKHPMPGRFRGDQELSEASSGSIVFRPGQDSPHVDLENTKVTEASHGPVLSRNISNIAFVDVGPQAGN</sequence>
<keyword evidence="1" id="KW-1133">Transmembrane helix</keyword>
<organism evidence="2 3">
    <name type="scientific">Lyophyllum shimeji</name>
    <name type="common">Hon-shimeji</name>
    <name type="synonym">Tricholoma shimeji</name>
    <dbReference type="NCBI Taxonomy" id="47721"/>
    <lineage>
        <taxon>Eukaryota</taxon>
        <taxon>Fungi</taxon>
        <taxon>Dikarya</taxon>
        <taxon>Basidiomycota</taxon>
        <taxon>Agaricomycotina</taxon>
        <taxon>Agaricomycetes</taxon>
        <taxon>Agaricomycetidae</taxon>
        <taxon>Agaricales</taxon>
        <taxon>Tricholomatineae</taxon>
        <taxon>Lyophyllaceae</taxon>
        <taxon>Lyophyllum</taxon>
    </lineage>
</organism>
<evidence type="ECO:0000313" key="2">
    <source>
        <dbReference type="EMBL" id="GLB39329.1"/>
    </source>
</evidence>
<dbReference type="AlphaFoldDB" id="A0A9P3PPT4"/>
<keyword evidence="1" id="KW-0472">Membrane</keyword>
<dbReference type="EMBL" id="BRPK01000006">
    <property type="protein sequence ID" value="GLB39329.1"/>
    <property type="molecule type" value="Genomic_DNA"/>
</dbReference>
<dbReference type="Proteomes" id="UP001063166">
    <property type="component" value="Unassembled WGS sequence"/>
</dbReference>
<name>A0A9P3PPT4_LYOSH</name>
<evidence type="ECO:0000256" key="1">
    <source>
        <dbReference type="SAM" id="Phobius"/>
    </source>
</evidence>
<feature type="transmembrane region" description="Helical" evidence="1">
    <location>
        <begin position="235"/>
        <end position="259"/>
    </location>
</feature>
<feature type="transmembrane region" description="Helical" evidence="1">
    <location>
        <begin position="137"/>
        <end position="158"/>
    </location>
</feature>
<gene>
    <name evidence="2" type="ORF">LshimejAT787_0604910</name>
</gene>
<comment type="caution">
    <text evidence="2">The sequence shown here is derived from an EMBL/GenBank/DDBJ whole genome shotgun (WGS) entry which is preliminary data.</text>
</comment>
<feature type="transmembrane region" description="Helical" evidence="1">
    <location>
        <begin position="271"/>
        <end position="293"/>
    </location>
</feature>
<keyword evidence="1" id="KW-0812">Transmembrane</keyword>
<accession>A0A9P3PPT4</accession>
<evidence type="ECO:0000313" key="3">
    <source>
        <dbReference type="Proteomes" id="UP001063166"/>
    </source>
</evidence>
<dbReference type="OrthoDB" id="2548432at2759"/>
<proteinExistence type="predicted"/>
<feature type="transmembrane region" description="Helical" evidence="1">
    <location>
        <begin position="27"/>
        <end position="50"/>
    </location>
</feature>
<feature type="transmembrane region" description="Helical" evidence="1">
    <location>
        <begin position="196"/>
        <end position="214"/>
    </location>
</feature>
<keyword evidence="3" id="KW-1185">Reference proteome</keyword>